<gene>
    <name evidence="1" type="ORF">CRHIZ90672A_00013099</name>
</gene>
<dbReference type="AlphaFoldDB" id="A0A9N9VQD9"/>
<name>A0A9N9VQD9_9HYPO</name>
<proteinExistence type="predicted"/>
<protein>
    <submittedName>
        <fullName evidence="1">Uncharacterized protein</fullName>
    </submittedName>
</protein>
<dbReference type="EMBL" id="CABFNQ020000724">
    <property type="protein sequence ID" value="CAH0026490.1"/>
    <property type="molecule type" value="Genomic_DNA"/>
</dbReference>
<organism evidence="1 2">
    <name type="scientific">Clonostachys rhizophaga</name>
    <dbReference type="NCBI Taxonomy" id="160324"/>
    <lineage>
        <taxon>Eukaryota</taxon>
        <taxon>Fungi</taxon>
        <taxon>Dikarya</taxon>
        <taxon>Ascomycota</taxon>
        <taxon>Pezizomycotina</taxon>
        <taxon>Sordariomycetes</taxon>
        <taxon>Hypocreomycetidae</taxon>
        <taxon>Hypocreales</taxon>
        <taxon>Bionectriaceae</taxon>
        <taxon>Clonostachys</taxon>
    </lineage>
</organism>
<reference evidence="1" key="1">
    <citation type="submission" date="2021-10" db="EMBL/GenBank/DDBJ databases">
        <authorList>
            <person name="Piombo E."/>
        </authorList>
    </citation>
    <scope>NUCLEOTIDE SEQUENCE</scope>
</reference>
<sequence>MAMSLPHIHIHHQCGACGASFQVDEKITALTYRNEARITLDAGVFTDHDRCDQPNRNYIFCRFPYCSQCPLTSESITCHTDCFNLVKGLLTDGALRRFWVAATWRNPWPHSPPLLLTSEDPVDDLIRMASNICLLPRLITLPNEIKAMVVQLCGPQSSLWRYASSIKLIKELELAQASSIILPLVEIESWHRGTQPRLSKDRQRGVIRLTIDARGLKAICRLLKPPESGALSTHSSHFSYIFREATQVYNTRVQFDIGLGRLSNLDMPGIHLWDTPAPPLRRSVIQPPRSAQTSHLIRLTTISLKQCHGLTFFIMSSGIASIHPHTSRSPFAFETFTTLIPGVQARSTWFYLPLGKNEKIISLGLRFQVIRGLYVTPCFVVYLRSGNYIIGPSYTGQVVDITLPIQGRPTLVYEHPGDDYVHIPTIGFCTTGVSPGRTLRTTYSRIPPDNPPFRDAHLTTAPLRGVVEVKLFRSQTFCKGMILTYDNQTRRSLGQCRLGEDTVLTYQSPTRLYYASTEYRIKGVKPPRAAVYVEIATQSCPEPQKDESQRWTCSEMRGIIKFLSTWDQSSLTVQETEEQES</sequence>
<evidence type="ECO:0000313" key="2">
    <source>
        <dbReference type="Proteomes" id="UP000696573"/>
    </source>
</evidence>
<accession>A0A9N9VQD9</accession>
<dbReference type="Proteomes" id="UP000696573">
    <property type="component" value="Unassembled WGS sequence"/>
</dbReference>
<evidence type="ECO:0000313" key="1">
    <source>
        <dbReference type="EMBL" id="CAH0026490.1"/>
    </source>
</evidence>
<keyword evidence="2" id="KW-1185">Reference proteome</keyword>
<dbReference type="OrthoDB" id="4763081at2759"/>
<comment type="caution">
    <text evidence="1">The sequence shown here is derived from an EMBL/GenBank/DDBJ whole genome shotgun (WGS) entry which is preliminary data.</text>
</comment>